<reference evidence="1" key="2">
    <citation type="journal article" date="2015" name="Data Brief">
        <title>Shoot transcriptome of the giant reed, Arundo donax.</title>
        <authorList>
            <person name="Barrero R.A."/>
            <person name="Guerrero F.D."/>
            <person name="Moolhuijzen P."/>
            <person name="Goolsby J.A."/>
            <person name="Tidwell J."/>
            <person name="Bellgard S.E."/>
            <person name="Bellgard M.I."/>
        </authorList>
    </citation>
    <scope>NUCLEOTIDE SEQUENCE</scope>
    <source>
        <tissue evidence="1">Shoot tissue taken approximately 20 cm above the soil surface</tissue>
    </source>
</reference>
<evidence type="ECO:0000313" key="1">
    <source>
        <dbReference type="EMBL" id="JAE18997.1"/>
    </source>
</evidence>
<organism evidence="1">
    <name type="scientific">Arundo donax</name>
    <name type="common">Giant reed</name>
    <name type="synonym">Donax arundinaceus</name>
    <dbReference type="NCBI Taxonomy" id="35708"/>
    <lineage>
        <taxon>Eukaryota</taxon>
        <taxon>Viridiplantae</taxon>
        <taxon>Streptophyta</taxon>
        <taxon>Embryophyta</taxon>
        <taxon>Tracheophyta</taxon>
        <taxon>Spermatophyta</taxon>
        <taxon>Magnoliopsida</taxon>
        <taxon>Liliopsida</taxon>
        <taxon>Poales</taxon>
        <taxon>Poaceae</taxon>
        <taxon>PACMAD clade</taxon>
        <taxon>Arundinoideae</taxon>
        <taxon>Arundineae</taxon>
        <taxon>Arundo</taxon>
    </lineage>
</organism>
<name>A0A0A9G3A6_ARUDO</name>
<reference evidence="1" key="1">
    <citation type="submission" date="2014-09" db="EMBL/GenBank/DDBJ databases">
        <authorList>
            <person name="Magalhaes I.L.F."/>
            <person name="Oliveira U."/>
            <person name="Santos F.R."/>
            <person name="Vidigal T.H.D.A."/>
            <person name="Brescovit A.D."/>
            <person name="Santos A.J."/>
        </authorList>
    </citation>
    <scope>NUCLEOTIDE SEQUENCE</scope>
    <source>
        <tissue evidence="1">Shoot tissue taken approximately 20 cm above the soil surface</tissue>
    </source>
</reference>
<protein>
    <submittedName>
        <fullName evidence="1">Uncharacterized protein</fullName>
    </submittedName>
</protein>
<dbReference type="EMBL" id="GBRH01178899">
    <property type="protein sequence ID" value="JAE18997.1"/>
    <property type="molecule type" value="Transcribed_RNA"/>
</dbReference>
<proteinExistence type="predicted"/>
<accession>A0A0A9G3A6</accession>
<sequence length="69" mass="7903">MMQRQRSDFVYISVLTQLRVRAERTTKPHAHTILLFFSLSFSPSNSPPVAGIQPQMVAASWTRGRSEKR</sequence>
<dbReference type="AlphaFoldDB" id="A0A0A9G3A6"/>